<evidence type="ECO:0000313" key="4">
    <source>
        <dbReference type="Proteomes" id="UP001642464"/>
    </source>
</evidence>
<gene>
    <name evidence="3" type="ORF">SCF082_LOCUS17442</name>
</gene>
<feature type="transmembrane region" description="Helical" evidence="2">
    <location>
        <begin position="106"/>
        <end position="130"/>
    </location>
</feature>
<feature type="transmembrane region" description="Helical" evidence="2">
    <location>
        <begin position="385"/>
        <end position="408"/>
    </location>
</feature>
<keyword evidence="2" id="KW-1133">Transmembrane helix</keyword>
<keyword evidence="2" id="KW-0472">Membrane</keyword>
<dbReference type="InterPro" id="IPR002528">
    <property type="entry name" value="MATE_fam"/>
</dbReference>
<keyword evidence="4" id="KW-1185">Reference proteome</keyword>
<sequence length="1008" mass="111752">MMSCDSAAVGHLQTRPLMAEEPTRTMYSMPSLLSPLEMPMAFPQAVTVVGADSAAGETVYSSRQYLAASTLSDMVTNLLTTPLLAMAFGLNPLIAQSYGSGNFHMVGTWLKLSAFCVTLATIPFMAGFFFVDQMLLAVKFDPEVCYLAGVYARFNAIWVIPNSWYVTMRIYFQAQGKARPAMWFGLVFLFVNALFLWLLVFGGPTHDLFRIGGLGFLGAAVSISASRVAQCLFYWLYMFVFKKEHHKTWPGMGFDFLHRKYVKPYLQQVLPQVASMLLQFLISQSTTLLVGKLGVLQVDGATAATQATVPFTICLLITFASTTAIRVGMKLGQGHAEDAARTAWLCLLCQAALTVVFGAAVLPMRKELMKMFSNDPEVQQLASELLIPIVLNFLFAGVVSTANGGILASQGRTSLSAKMVMFFELPFLLGPIVILVLVFHADVHLVYWTQAAVTLFECFVLLVIIYYSDWPAYADAARARNQQPPAPRVENTVSTHYKEVDSYGAAPQILIRLRRRIVPVDLQAPVGGLSLVTWNLAAINNNPFEFWISHSDEAYAKLMDQVEAFIDDPKEKDVPVASVFTEDLFKELQEQMKALEWQGLEKVEEIWRSDLQQRKIISGVLKDKDLGAKRLMSMPDRFTNTVNLASGTMAFRPTVINHSSNKLASVAEWWPQWRDFMFKEELELKTGKNGDTKRIRPCQMLTTIKKAKYPAITDEEEAVSIPLQCLCLAIFDAVLVHMLQVLSPDGHWQDIKSSICEATFRKKNQLTCRILESYSAASVICLQEASAAFLYRLRHSHMALTHHVVAPSKIDEQRDQNSAILLRKDAFPDGSEEELTDEVIGALQGTALEAGDLIALRACHAPSGQSFLIASFHGDTNGQATAPLLRALKQVAKGEMLVGMDANTYLHGSSTFYGVKEFLDECKGLGYRSCFEGDMAKCLTTCNARTFLQPQLNKACRSSMKLEKGDVNPKDHIIFALASFEVLQTVKVGTAAQRGPCIDLYVQWSEGG</sequence>
<evidence type="ECO:0000256" key="2">
    <source>
        <dbReference type="SAM" id="Phobius"/>
    </source>
</evidence>
<keyword evidence="2" id="KW-0812">Transmembrane</keyword>
<feature type="transmembrane region" description="Helical" evidence="2">
    <location>
        <begin position="343"/>
        <end position="365"/>
    </location>
</feature>
<comment type="similarity">
    <text evidence="1">Belongs to the multi antimicrobial extrusion (MATE) (TC 2.A.66.1) family.</text>
</comment>
<evidence type="ECO:0000313" key="3">
    <source>
        <dbReference type="EMBL" id="CAK9026306.1"/>
    </source>
</evidence>
<protein>
    <submittedName>
        <fullName evidence="3">Multidrug and toxin extrusion protein 1 (MATE-1) (RMATE-1) (Solute carrier family 47 member 1)</fullName>
    </submittedName>
</protein>
<evidence type="ECO:0000256" key="1">
    <source>
        <dbReference type="ARBA" id="ARBA00010199"/>
    </source>
</evidence>
<dbReference type="Pfam" id="PF01554">
    <property type="entry name" value="MatE"/>
    <property type="match status" value="2"/>
</dbReference>
<feature type="transmembrane region" description="Helical" evidence="2">
    <location>
        <begin position="447"/>
        <end position="468"/>
    </location>
</feature>
<feature type="transmembrane region" description="Helical" evidence="2">
    <location>
        <begin position="74"/>
        <end position="94"/>
    </location>
</feature>
<feature type="transmembrane region" description="Helical" evidence="2">
    <location>
        <begin position="420"/>
        <end position="441"/>
    </location>
</feature>
<accession>A0ABP0KHL0</accession>
<organism evidence="3 4">
    <name type="scientific">Durusdinium trenchii</name>
    <dbReference type="NCBI Taxonomy" id="1381693"/>
    <lineage>
        <taxon>Eukaryota</taxon>
        <taxon>Sar</taxon>
        <taxon>Alveolata</taxon>
        <taxon>Dinophyceae</taxon>
        <taxon>Suessiales</taxon>
        <taxon>Symbiodiniaceae</taxon>
        <taxon>Durusdinium</taxon>
    </lineage>
</organism>
<proteinExistence type="inferred from homology"/>
<dbReference type="Proteomes" id="UP001642464">
    <property type="component" value="Unassembled WGS sequence"/>
</dbReference>
<comment type="caution">
    <text evidence="3">The sequence shown here is derived from an EMBL/GenBank/DDBJ whole genome shotgun (WGS) entry which is preliminary data.</text>
</comment>
<reference evidence="3 4" key="1">
    <citation type="submission" date="2024-02" db="EMBL/GenBank/DDBJ databases">
        <authorList>
            <person name="Chen Y."/>
            <person name="Shah S."/>
            <person name="Dougan E. K."/>
            <person name="Thang M."/>
            <person name="Chan C."/>
        </authorList>
    </citation>
    <scope>NUCLEOTIDE SEQUENCE [LARGE SCALE GENOMIC DNA]</scope>
</reference>
<feature type="transmembrane region" description="Helical" evidence="2">
    <location>
        <begin position="150"/>
        <end position="171"/>
    </location>
</feature>
<feature type="transmembrane region" description="Helical" evidence="2">
    <location>
        <begin position="214"/>
        <end position="237"/>
    </location>
</feature>
<dbReference type="EMBL" id="CAXAMM010011492">
    <property type="protein sequence ID" value="CAK9026306.1"/>
    <property type="molecule type" value="Genomic_DNA"/>
</dbReference>
<feature type="transmembrane region" description="Helical" evidence="2">
    <location>
        <begin position="303"/>
        <end position="322"/>
    </location>
</feature>
<feature type="transmembrane region" description="Helical" evidence="2">
    <location>
        <begin position="183"/>
        <end position="202"/>
    </location>
</feature>
<dbReference type="PANTHER" id="PTHR11206">
    <property type="entry name" value="MULTIDRUG RESISTANCE PROTEIN"/>
    <property type="match status" value="1"/>
</dbReference>
<name>A0ABP0KHL0_9DINO</name>